<evidence type="ECO:0000313" key="2">
    <source>
        <dbReference type="Proteomes" id="UP001257234"/>
    </source>
</evidence>
<accession>A0ABU1EPE7</accession>
<dbReference type="RefSeq" id="WP_309561138.1">
    <property type="nucleotide sequence ID" value="NZ_JAVJIU010000002.1"/>
</dbReference>
<comment type="caution">
    <text evidence="1">The sequence shown here is derived from an EMBL/GenBank/DDBJ whole genome shotgun (WGS) entry which is preliminary data.</text>
</comment>
<dbReference type="Proteomes" id="UP001257234">
    <property type="component" value="Unassembled WGS sequence"/>
</dbReference>
<evidence type="ECO:0000313" key="1">
    <source>
        <dbReference type="EMBL" id="MDR5590265.1"/>
    </source>
</evidence>
<gene>
    <name evidence="1" type="ORF">RE431_06415</name>
</gene>
<sequence length="76" mass="9344">MDILFTGESAEWFERSSKKVEEINRKRNRSNFVSFSRRPYPFRIDEIMIDLKTEEKIFVEHRKDEEPIIYSKEENK</sequence>
<organism evidence="1 2">
    <name type="scientific">Christiangramia sediminicola</name>
    <dbReference type="NCBI Taxonomy" id="3073267"/>
    <lineage>
        <taxon>Bacteria</taxon>
        <taxon>Pseudomonadati</taxon>
        <taxon>Bacteroidota</taxon>
        <taxon>Flavobacteriia</taxon>
        <taxon>Flavobacteriales</taxon>
        <taxon>Flavobacteriaceae</taxon>
        <taxon>Christiangramia</taxon>
    </lineage>
</organism>
<name>A0ABU1EPE7_9FLAO</name>
<protein>
    <submittedName>
        <fullName evidence="1">Uncharacterized protein</fullName>
    </submittedName>
</protein>
<proteinExistence type="predicted"/>
<reference evidence="2" key="1">
    <citation type="submission" date="2023-07" db="EMBL/GenBank/DDBJ databases">
        <title>Christiangramia sp. SM2212., a novel bacterium of the family Flavobacteriaceae isolated from the sea sediment.</title>
        <authorList>
            <person name="Wang J."/>
            <person name="Zhang X."/>
        </authorList>
    </citation>
    <scope>NUCLEOTIDE SEQUENCE [LARGE SCALE GENOMIC DNA]</scope>
    <source>
        <strain evidence="2">SM2212</strain>
    </source>
</reference>
<keyword evidence="2" id="KW-1185">Reference proteome</keyword>
<dbReference type="EMBL" id="JAVJIU010000002">
    <property type="protein sequence ID" value="MDR5590265.1"/>
    <property type="molecule type" value="Genomic_DNA"/>
</dbReference>